<dbReference type="PANTHER" id="PTHR30570:SF4">
    <property type="entry name" value="PHOSPHATE-BINDING PROTEIN PSTS 1"/>
    <property type="match status" value="1"/>
</dbReference>
<keyword evidence="8" id="KW-0732">Signal</keyword>
<dbReference type="KEGG" id="lho:LOOC260_117070"/>
<comment type="function">
    <text evidence="1">Part of the ABC transporter complex PstSACB involved in phosphate import.</text>
</comment>
<dbReference type="CDD" id="cd13653">
    <property type="entry name" value="PBP2_phosphate_like_1"/>
    <property type="match status" value="1"/>
</dbReference>
<comment type="similarity">
    <text evidence="3 12">Belongs to the PstS family.</text>
</comment>
<evidence type="ECO:0000313" key="14">
    <source>
        <dbReference type="EMBL" id="BAP86213.1"/>
    </source>
</evidence>
<dbReference type="AlphaFoldDB" id="A0A0A1GYY7"/>
<dbReference type="PANTHER" id="PTHR30570">
    <property type="entry name" value="PERIPLASMIC PHOSPHATE BINDING COMPONENT OF PHOSPHATE ABC TRANSPORTER"/>
    <property type="match status" value="1"/>
</dbReference>
<evidence type="ECO:0000256" key="1">
    <source>
        <dbReference type="ARBA" id="ARBA00002841"/>
    </source>
</evidence>
<keyword evidence="6 12" id="KW-1003">Cell membrane</keyword>
<evidence type="ECO:0000256" key="9">
    <source>
        <dbReference type="ARBA" id="ARBA00023136"/>
    </source>
</evidence>
<keyword evidence="9" id="KW-0472">Membrane</keyword>
<evidence type="ECO:0000256" key="4">
    <source>
        <dbReference type="ARBA" id="ARBA00011529"/>
    </source>
</evidence>
<keyword evidence="7 12" id="KW-0592">Phosphate transport</keyword>
<dbReference type="InterPro" id="IPR050811">
    <property type="entry name" value="Phosphate_ABC_transporter"/>
</dbReference>
<gene>
    <name evidence="14" type="primary">pstE</name>
    <name evidence="14" type="ORF">LOOC260_117070</name>
</gene>
<dbReference type="RefSeq" id="WP_041094279.1">
    <property type="nucleotide sequence ID" value="NZ_AP014680.1"/>
</dbReference>
<dbReference type="NCBIfam" id="TIGR02136">
    <property type="entry name" value="ptsS_2"/>
    <property type="match status" value="1"/>
</dbReference>
<evidence type="ECO:0000256" key="5">
    <source>
        <dbReference type="ARBA" id="ARBA00022448"/>
    </source>
</evidence>
<evidence type="ECO:0000313" key="15">
    <source>
        <dbReference type="Proteomes" id="UP000031620"/>
    </source>
</evidence>
<evidence type="ECO:0000256" key="10">
    <source>
        <dbReference type="ARBA" id="ARBA00023139"/>
    </source>
</evidence>
<comment type="function">
    <text evidence="12">Involved in the system for phosphate transport across the cytoplasmic membrane.</text>
</comment>
<dbReference type="GO" id="GO:0005886">
    <property type="term" value="C:plasma membrane"/>
    <property type="evidence" value="ECO:0007669"/>
    <property type="project" value="UniProtKB-SubCell"/>
</dbReference>
<organism evidence="14 15">
    <name type="scientific">Paucilactobacillus hokkaidonensis JCM 18461</name>
    <dbReference type="NCBI Taxonomy" id="1291742"/>
    <lineage>
        <taxon>Bacteria</taxon>
        <taxon>Bacillati</taxon>
        <taxon>Bacillota</taxon>
        <taxon>Bacilli</taxon>
        <taxon>Lactobacillales</taxon>
        <taxon>Lactobacillaceae</taxon>
        <taxon>Paucilactobacillus</taxon>
    </lineage>
</organism>
<evidence type="ECO:0000256" key="8">
    <source>
        <dbReference type="ARBA" id="ARBA00022729"/>
    </source>
</evidence>
<sequence length="281" mass="30880">MKKKWSLVLATVLIVLISYAYINRDQNKQGESITAVGSTSLQPLVEAAGEEFSKDNPGIFVNVQGGGSGTGLSQIQQGAVSIGNSDLFASEQTGIKANKLVDHRVAVVGITPIINKQAGVNVLTSQQLQDIFTGKLTNWQQVGGHNQKIVVVNRTQGSGTRVTFEKWGLNRARSIASQEQDSSGTTRQIVATTPGAISYVSFSYADKSVVAPTMNQVKPTNENVKTNKWQIWSYEHMYTQTKSDVQTNKFIEYVLSDHVQHKLVPQLGYIPIKQMQIERLE</sequence>
<keyword evidence="5 12" id="KW-0813">Transport</keyword>
<dbReference type="InterPro" id="IPR024370">
    <property type="entry name" value="PBP_domain"/>
</dbReference>
<evidence type="ECO:0000256" key="12">
    <source>
        <dbReference type="RuleBase" id="RU367119"/>
    </source>
</evidence>
<dbReference type="STRING" id="1291742.LOOC260_117070"/>
<evidence type="ECO:0000259" key="13">
    <source>
        <dbReference type="Pfam" id="PF12849"/>
    </source>
</evidence>
<comment type="subunit">
    <text evidence="4 12">The complex is composed of two ATP-binding proteins (PstB), two transmembrane proteins (PstC and PstA) and a solute-binding protein (PstS).</text>
</comment>
<dbReference type="HOGENOM" id="CLU_026228_5_0_9"/>
<comment type="subcellular location">
    <subcellularLocation>
        <location evidence="2 12">Cell membrane</location>
        <topology evidence="2 12">Lipid-anchor</topology>
    </subcellularLocation>
</comment>
<feature type="domain" description="PBP" evidence="13">
    <location>
        <begin position="28"/>
        <end position="257"/>
    </location>
</feature>
<dbReference type="Gene3D" id="3.40.190.10">
    <property type="entry name" value="Periplasmic binding protein-like II"/>
    <property type="match status" value="2"/>
</dbReference>
<dbReference type="GO" id="GO:0006817">
    <property type="term" value="P:phosphate ion transport"/>
    <property type="evidence" value="ECO:0007669"/>
    <property type="project" value="UniProtKB-UniRule"/>
</dbReference>
<dbReference type="Pfam" id="PF12849">
    <property type="entry name" value="PBP_like_2"/>
    <property type="match status" value="1"/>
</dbReference>
<evidence type="ECO:0000256" key="3">
    <source>
        <dbReference type="ARBA" id="ARBA00008725"/>
    </source>
</evidence>
<name>A0A0A1GYY7_9LACO</name>
<evidence type="ECO:0000256" key="7">
    <source>
        <dbReference type="ARBA" id="ARBA00022592"/>
    </source>
</evidence>
<proteinExistence type="inferred from homology"/>
<reference evidence="14 15" key="1">
    <citation type="submission" date="2014-11" db="EMBL/GenBank/DDBJ databases">
        <title>Complete genome sequence and analysis of Lactobacillus hokkaidonensis LOOC260T.</title>
        <authorList>
            <person name="Tanizawa Y."/>
            <person name="Tohno M."/>
            <person name="Kaminuma E."/>
            <person name="Nakamura Y."/>
            <person name="Arita M."/>
        </authorList>
    </citation>
    <scope>NUCLEOTIDE SEQUENCE [LARGE SCALE GENOMIC DNA]</scope>
    <source>
        <strain evidence="14 15">LOOC260</strain>
    </source>
</reference>
<dbReference type="EMBL" id="AP014680">
    <property type="protein sequence ID" value="BAP86213.1"/>
    <property type="molecule type" value="Genomic_DNA"/>
</dbReference>
<keyword evidence="11 12" id="KW-0449">Lipoprotein</keyword>
<evidence type="ECO:0000256" key="2">
    <source>
        <dbReference type="ARBA" id="ARBA00004193"/>
    </source>
</evidence>
<evidence type="ECO:0000256" key="6">
    <source>
        <dbReference type="ARBA" id="ARBA00022475"/>
    </source>
</evidence>
<protein>
    <recommendedName>
        <fullName evidence="12">Phosphate-binding protein</fullName>
    </recommendedName>
</protein>
<evidence type="ECO:0000256" key="11">
    <source>
        <dbReference type="ARBA" id="ARBA00023288"/>
    </source>
</evidence>
<keyword evidence="10 12" id="KW-0564">Palmitate</keyword>
<dbReference type="GO" id="GO:0042301">
    <property type="term" value="F:phosphate ion binding"/>
    <property type="evidence" value="ECO:0007669"/>
    <property type="project" value="UniProtKB-UniRule"/>
</dbReference>
<accession>A0A0A1GYY7</accession>
<dbReference type="InterPro" id="IPR011862">
    <property type="entry name" value="Phos-bd"/>
</dbReference>
<dbReference type="Proteomes" id="UP000031620">
    <property type="component" value="Chromosome"/>
</dbReference>
<dbReference type="SUPFAM" id="SSF53850">
    <property type="entry name" value="Periplasmic binding protein-like II"/>
    <property type="match status" value="1"/>
</dbReference>